<comment type="subcellular location">
    <subcellularLocation>
        <location evidence="1">Cell membrane</location>
        <topology evidence="1">Single-pass type I membrane protein</topology>
    </subcellularLocation>
</comment>
<dbReference type="Gramene" id="ESQ47650">
    <property type="protein sequence ID" value="ESQ47650"/>
    <property type="gene ID" value="EUTSA_v10022048mg"/>
</dbReference>
<keyword evidence="10" id="KW-0675">Receptor</keyword>
<evidence type="ECO:0000256" key="10">
    <source>
        <dbReference type="ARBA" id="ARBA00023170"/>
    </source>
</evidence>
<gene>
    <name evidence="14" type="ORF">EUTSA_v10022048mg</name>
</gene>
<dbReference type="PANTHER" id="PTHR48061:SF46">
    <property type="entry name" value="LEUCINE-RICH REPEAT-CONTAINING N-TERMINAL PLANT-TYPE DOMAIN-CONTAINING PROTEIN"/>
    <property type="match status" value="1"/>
</dbReference>
<evidence type="ECO:0000256" key="4">
    <source>
        <dbReference type="ARBA" id="ARBA00022614"/>
    </source>
</evidence>
<dbReference type="eggNOG" id="KOG0619">
    <property type="taxonomic scope" value="Eukaryota"/>
</dbReference>
<evidence type="ECO:0000256" key="11">
    <source>
        <dbReference type="ARBA" id="ARBA00023180"/>
    </source>
</evidence>
<evidence type="ECO:0000256" key="3">
    <source>
        <dbReference type="ARBA" id="ARBA00022475"/>
    </source>
</evidence>
<feature type="domain" description="Leucine-rich repeat-containing N-terminal plant-type" evidence="13">
    <location>
        <begin position="55"/>
        <end position="75"/>
    </location>
</feature>
<keyword evidence="8 12" id="KW-1133">Transmembrane helix</keyword>
<accession>V4LB51</accession>
<comment type="similarity">
    <text evidence="2">Belongs to the RLP family.</text>
</comment>
<dbReference type="SUPFAM" id="SSF52058">
    <property type="entry name" value="L domain-like"/>
    <property type="match status" value="1"/>
</dbReference>
<dbReference type="AlphaFoldDB" id="V4LB51"/>
<evidence type="ECO:0000256" key="12">
    <source>
        <dbReference type="SAM" id="Phobius"/>
    </source>
</evidence>
<keyword evidence="4" id="KW-0433">Leucine-rich repeat</keyword>
<reference evidence="14 15" key="1">
    <citation type="journal article" date="2013" name="Front. Plant Sci.">
        <title>The Reference Genome of the Halophytic Plant Eutrema salsugineum.</title>
        <authorList>
            <person name="Yang R."/>
            <person name="Jarvis D.E."/>
            <person name="Chen H."/>
            <person name="Beilstein M.A."/>
            <person name="Grimwood J."/>
            <person name="Jenkins J."/>
            <person name="Shu S."/>
            <person name="Prochnik S."/>
            <person name="Xin M."/>
            <person name="Ma C."/>
            <person name="Schmutz J."/>
            <person name="Wing R.A."/>
            <person name="Mitchell-Olds T."/>
            <person name="Schumaker K.S."/>
            <person name="Wang X."/>
        </authorList>
    </citation>
    <scope>NUCLEOTIDE SEQUENCE [LARGE SCALE GENOMIC DNA]</scope>
</reference>
<evidence type="ECO:0000256" key="6">
    <source>
        <dbReference type="ARBA" id="ARBA00022729"/>
    </source>
</evidence>
<dbReference type="KEGG" id="eus:EUTSA_v10022048mg"/>
<feature type="domain" description="Leucine-rich repeat-containing N-terminal plant-type" evidence="13">
    <location>
        <begin position="19"/>
        <end position="36"/>
    </location>
</feature>
<evidence type="ECO:0000256" key="2">
    <source>
        <dbReference type="ARBA" id="ARBA00009592"/>
    </source>
</evidence>
<evidence type="ECO:0000313" key="14">
    <source>
        <dbReference type="EMBL" id="ESQ47650.1"/>
    </source>
</evidence>
<dbReference type="InterPro" id="IPR003591">
    <property type="entry name" value="Leu-rich_rpt_typical-subtyp"/>
</dbReference>
<feature type="transmembrane region" description="Helical" evidence="12">
    <location>
        <begin position="367"/>
        <end position="389"/>
    </location>
</feature>
<dbReference type="InterPro" id="IPR001611">
    <property type="entry name" value="Leu-rich_rpt"/>
</dbReference>
<dbReference type="STRING" id="72664.V4LB51"/>
<keyword evidence="11" id="KW-0325">Glycoprotein</keyword>
<keyword evidence="7" id="KW-0677">Repeat</keyword>
<dbReference type="Pfam" id="PF08263">
    <property type="entry name" value="LRRNT_2"/>
    <property type="match status" value="2"/>
</dbReference>
<evidence type="ECO:0000256" key="9">
    <source>
        <dbReference type="ARBA" id="ARBA00023136"/>
    </source>
</evidence>
<keyword evidence="5 12" id="KW-0812">Transmembrane</keyword>
<keyword evidence="6" id="KW-0732">Signal</keyword>
<dbReference type="InterPro" id="IPR046956">
    <property type="entry name" value="RLP23-like"/>
</dbReference>
<evidence type="ECO:0000256" key="1">
    <source>
        <dbReference type="ARBA" id="ARBA00004251"/>
    </source>
</evidence>
<dbReference type="SMART" id="SM00369">
    <property type="entry name" value="LRR_TYP"/>
    <property type="match status" value="4"/>
</dbReference>
<evidence type="ECO:0000256" key="7">
    <source>
        <dbReference type="ARBA" id="ARBA00022737"/>
    </source>
</evidence>
<proteinExistence type="inferred from homology"/>
<evidence type="ECO:0000256" key="5">
    <source>
        <dbReference type="ARBA" id="ARBA00022692"/>
    </source>
</evidence>
<name>V4LB51_EUTSA</name>
<protein>
    <recommendedName>
        <fullName evidence="13">Leucine-rich repeat-containing N-terminal plant-type domain-containing protein</fullName>
    </recommendedName>
</protein>
<dbReference type="GO" id="GO:0005886">
    <property type="term" value="C:plasma membrane"/>
    <property type="evidence" value="ECO:0007669"/>
    <property type="project" value="UniProtKB-SubCell"/>
</dbReference>
<dbReference type="PROSITE" id="PS51450">
    <property type="entry name" value="LRR"/>
    <property type="match status" value="1"/>
</dbReference>
<keyword evidence="15" id="KW-1185">Reference proteome</keyword>
<evidence type="ECO:0000259" key="13">
    <source>
        <dbReference type="Pfam" id="PF08263"/>
    </source>
</evidence>
<dbReference type="InterPro" id="IPR013210">
    <property type="entry name" value="LRR_N_plant-typ"/>
</dbReference>
<evidence type="ECO:0000313" key="15">
    <source>
        <dbReference type="Proteomes" id="UP000030689"/>
    </source>
</evidence>
<dbReference type="InterPro" id="IPR032675">
    <property type="entry name" value="LRR_dom_sf"/>
</dbReference>
<organism evidence="14 15">
    <name type="scientific">Eutrema salsugineum</name>
    <name type="common">Saltwater cress</name>
    <name type="synonym">Sisymbrium salsugineum</name>
    <dbReference type="NCBI Taxonomy" id="72664"/>
    <lineage>
        <taxon>Eukaryota</taxon>
        <taxon>Viridiplantae</taxon>
        <taxon>Streptophyta</taxon>
        <taxon>Embryophyta</taxon>
        <taxon>Tracheophyta</taxon>
        <taxon>Spermatophyta</taxon>
        <taxon>Magnoliopsida</taxon>
        <taxon>eudicotyledons</taxon>
        <taxon>Gunneridae</taxon>
        <taxon>Pentapetalae</taxon>
        <taxon>rosids</taxon>
        <taxon>malvids</taxon>
        <taxon>Brassicales</taxon>
        <taxon>Brassicaceae</taxon>
        <taxon>Eutremeae</taxon>
        <taxon>Eutrema</taxon>
    </lineage>
</organism>
<dbReference type="PANTHER" id="PTHR48061">
    <property type="entry name" value="LEUCINE-RICH REPEAT RECEPTOR PROTEIN KINASE EMS1-LIKE-RELATED"/>
    <property type="match status" value="1"/>
</dbReference>
<dbReference type="OMA" id="ECSAFRS"/>
<evidence type="ECO:0000256" key="8">
    <source>
        <dbReference type="ARBA" id="ARBA00022989"/>
    </source>
</evidence>
<dbReference type="EMBL" id="KI517408">
    <property type="protein sequence ID" value="ESQ47650.1"/>
    <property type="molecule type" value="Genomic_DNA"/>
</dbReference>
<dbReference type="Proteomes" id="UP000030689">
    <property type="component" value="Unassembled WGS sequence"/>
</dbReference>
<keyword evidence="3" id="KW-1003">Cell membrane</keyword>
<dbReference type="FunFam" id="3.80.10.10:FF:000383">
    <property type="entry name" value="Leucine-rich repeat receptor protein kinase EMS1"/>
    <property type="match status" value="1"/>
</dbReference>
<dbReference type="Pfam" id="PF00560">
    <property type="entry name" value="LRR_1"/>
    <property type="match status" value="2"/>
</dbReference>
<sequence length="411" mass="46497">MSLNNVICVHTKNNACYLDALLEFKNEFELRNPPKFLNESILDGSLTWADATSYPKTKSWANKSDCCSWDGITCDAKSGEVIGIDLSCSCLYGHFKPNSSLFRLRQLRNLNLAYNNFNASPVPTRLNKLMELERLNFSHSSFSGQIPPEILHLTKLVSLDLSSSFTFFFRIWKIPSAIASLSHLTSLILSSNKLGGSIPSSVGNLSRLNILDLWLPELYHVNLSNNRFSGFKEFPKDLSRMQMKVINLSKNNLQVLILRSNEFHGSLQYHPRVASWFPQLRVIDISHNNAFTGTLPSEFFMYWSLIVLNLSSNGFTGNIPSSMANFTQLESLDLSHNKLSGQIPPDLAHLTNLPTNPTYHSHRTLCWIAAAIGFTPGIVLGLTIGYFMLSCKPHWFSMVFNINNQRRRRTR</sequence>
<dbReference type="Gene3D" id="3.80.10.10">
    <property type="entry name" value="Ribonuclease Inhibitor"/>
    <property type="match status" value="2"/>
</dbReference>
<dbReference type="Pfam" id="PF13855">
    <property type="entry name" value="LRR_8"/>
    <property type="match status" value="1"/>
</dbReference>
<keyword evidence="9 12" id="KW-0472">Membrane</keyword>